<keyword evidence="1" id="KW-0472">Membrane</keyword>
<feature type="transmembrane region" description="Helical" evidence="1">
    <location>
        <begin position="180"/>
        <end position="201"/>
    </location>
</feature>
<reference evidence="2 3" key="2">
    <citation type="submission" date="2019-05" db="EMBL/GenBank/DDBJ databases">
        <authorList>
            <person name="Ravantti J.J."/>
        </authorList>
    </citation>
    <scope>NUCLEOTIDE SEQUENCE [LARGE SCALE GENOMIC DNA]</scope>
    <source>
        <strain evidence="2 3">B185</strain>
    </source>
</reference>
<keyword evidence="1" id="KW-0812">Transmembrane</keyword>
<dbReference type="EMBL" id="CP010992">
    <property type="protein sequence ID" value="AMO20250.2"/>
    <property type="molecule type" value="Genomic_DNA"/>
</dbReference>
<evidence type="ECO:0000313" key="2">
    <source>
        <dbReference type="EMBL" id="AMO20250.2"/>
    </source>
</evidence>
<accession>A0AAI8CFM7</accession>
<feature type="transmembrane region" description="Helical" evidence="1">
    <location>
        <begin position="48"/>
        <end position="75"/>
    </location>
</feature>
<feature type="transmembrane region" description="Helical" evidence="1">
    <location>
        <begin position="305"/>
        <end position="324"/>
    </location>
</feature>
<dbReference type="Proteomes" id="UP000304840">
    <property type="component" value="Chromosome"/>
</dbReference>
<feature type="transmembrane region" description="Helical" evidence="1">
    <location>
        <begin position="112"/>
        <end position="130"/>
    </location>
</feature>
<evidence type="ECO:0000256" key="1">
    <source>
        <dbReference type="SAM" id="Phobius"/>
    </source>
</evidence>
<feature type="transmembrane region" description="Helical" evidence="1">
    <location>
        <begin position="81"/>
        <end position="100"/>
    </location>
</feature>
<protein>
    <submittedName>
        <fullName evidence="2">Uncharacterized protein</fullName>
    </submittedName>
</protein>
<keyword evidence="1" id="KW-1133">Transmembrane helix</keyword>
<feature type="transmembrane region" description="Helical" evidence="1">
    <location>
        <begin position="252"/>
        <end position="274"/>
    </location>
</feature>
<feature type="transmembrane region" description="Helical" evidence="1">
    <location>
        <begin position="281"/>
        <end position="299"/>
    </location>
</feature>
<evidence type="ECO:0000313" key="3">
    <source>
        <dbReference type="Proteomes" id="UP000304840"/>
    </source>
</evidence>
<reference evidence="3" key="1">
    <citation type="submission" date="2016-03" db="EMBL/GenBank/DDBJ databases">
        <title>Flavobacterium columnare strain B185, complete genome.</title>
        <authorList>
            <person name="Sundberg L.-R."/>
            <person name="Papponen P."/>
            <person name="Laanto E."/>
        </authorList>
    </citation>
    <scope>NUCLEOTIDE SEQUENCE [LARGE SCALE GENOMIC DNA]</scope>
    <source>
        <strain evidence="3">B185</strain>
    </source>
</reference>
<feature type="transmembrane region" description="Helical" evidence="1">
    <location>
        <begin position="157"/>
        <end position="174"/>
    </location>
</feature>
<sequence>MLASNFNTIQNHFLLEETRKLVQLEIINQNQFEELEKKTITTKTNSNILLRIGFFILGNFLLSSIFGLFCLAFSFIENTRMLGACAFIAGIITIVISEFLRNQKYFSYGLDDSFIVSITLFFGIATSIFSENINCIFITIILTTAFTTIRYVHTPSILIFLVSLVSYVGYWAIIQKNISSFILALLFFIAAVGIYCIQLKISQYINYYIYKNVFFTAKIVSILLAYLSLNYFSVRELSKILLEDDFSKLQEIPLASLFYITTFVIPIFYIFYGLKEKERTFLWIGLLTLGLSFATIRYYHDYLPMEYALLLAGGILFAIVYFFIQKIKNNTIGITFKEDKSINPKAFDLIKVILVNAQVNTTVDTIQKDPVEFGGGGFSGGGSGETF</sequence>
<organism evidence="2 3">
    <name type="scientific">Flavobacterium columnare</name>
    <dbReference type="NCBI Taxonomy" id="996"/>
    <lineage>
        <taxon>Bacteria</taxon>
        <taxon>Pseudomonadati</taxon>
        <taxon>Bacteroidota</taxon>
        <taxon>Flavobacteriia</taxon>
        <taxon>Flavobacteriales</taxon>
        <taxon>Flavobacteriaceae</taxon>
        <taxon>Flavobacterium</taxon>
    </lineage>
</organism>
<gene>
    <name evidence="2" type="ORF">UN65_07765</name>
</gene>
<dbReference type="AlphaFoldDB" id="A0AAI8CFM7"/>
<proteinExistence type="predicted"/>
<dbReference type="RefSeq" id="WP_014166702.1">
    <property type="nucleotide sequence ID" value="NZ_CP010992.1"/>
</dbReference>
<name>A0AAI8CFM7_9FLAO</name>
<feature type="transmembrane region" description="Helical" evidence="1">
    <location>
        <begin position="213"/>
        <end position="232"/>
    </location>
</feature>